<proteinExistence type="predicted"/>
<feature type="transmembrane region" description="Helical" evidence="2">
    <location>
        <begin position="187"/>
        <end position="210"/>
    </location>
</feature>
<accession>A0A5C1AMT3</accession>
<sequence length="236" mass="25156">MTSLPWWAYVIIAGLAWGTYVPIIFYGGTELTTKPGTIGGRLASILCVGIAYFVMAVVIPVVMMLLNSEDKPDWKPNGLVFSGLAGVMGAIGAICVIFASKAATETAKGEFDTQVTALTASIQAEPDPVKQESIKAELTAFQAERSTYLASYRIYIAPLIFCLAPLINTLMSLVWHPKPGNPWHFDLVIPSWHLPLGILFVAVGTFLVLYSKEASEASKAAPAPKPAAAKPAEAGS</sequence>
<feature type="transmembrane region" description="Helical" evidence="2">
    <location>
        <begin position="6"/>
        <end position="26"/>
    </location>
</feature>
<reference evidence="4" key="1">
    <citation type="submission" date="2019-08" db="EMBL/GenBank/DDBJ databases">
        <title>Limnoglobus roseus gen. nov., sp. nov., a novel freshwater planctomycete with a giant genome from the family Gemmataceae.</title>
        <authorList>
            <person name="Kulichevskaya I.S."/>
            <person name="Naumoff D.G."/>
            <person name="Miroshnikov K."/>
            <person name="Ivanova A."/>
            <person name="Philippov D.A."/>
            <person name="Hakobyan A."/>
            <person name="Rijpstra I.C."/>
            <person name="Sinninghe Damste J.S."/>
            <person name="Liesack W."/>
            <person name="Dedysh S.N."/>
        </authorList>
    </citation>
    <scope>NUCLEOTIDE SEQUENCE [LARGE SCALE GENOMIC DNA]</scope>
    <source>
        <strain evidence="4">PX52</strain>
    </source>
</reference>
<organism evidence="3 4">
    <name type="scientific">Limnoglobus roseus</name>
    <dbReference type="NCBI Taxonomy" id="2598579"/>
    <lineage>
        <taxon>Bacteria</taxon>
        <taxon>Pseudomonadati</taxon>
        <taxon>Planctomycetota</taxon>
        <taxon>Planctomycetia</taxon>
        <taxon>Gemmatales</taxon>
        <taxon>Gemmataceae</taxon>
        <taxon>Limnoglobus</taxon>
    </lineage>
</organism>
<keyword evidence="4" id="KW-1185">Reference proteome</keyword>
<evidence type="ECO:0000256" key="2">
    <source>
        <dbReference type="SAM" id="Phobius"/>
    </source>
</evidence>
<dbReference type="EMBL" id="CP042425">
    <property type="protein sequence ID" value="QEL20290.1"/>
    <property type="molecule type" value="Genomic_DNA"/>
</dbReference>
<keyword evidence="2" id="KW-0472">Membrane</keyword>
<keyword evidence="2" id="KW-1133">Transmembrane helix</keyword>
<protein>
    <submittedName>
        <fullName evidence="3">Uncharacterized protein</fullName>
    </submittedName>
</protein>
<dbReference type="Proteomes" id="UP000324974">
    <property type="component" value="Chromosome"/>
</dbReference>
<feature type="region of interest" description="Disordered" evidence="1">
    <location>
        <begin position="215"/>
        <end position="236"/>
    </location>
</feature>
<evidence type="ECO:0000256" key="1">
    <source>
        <dbReference type="SAM" id="MobiDB-lite"/>
    </source>
</evidence>
<feature type="transmembrane region" description="Helical" evidence="2">
    <location>
        <begin position="38"/>
        <end position="66"/>
    </location>
</feature>
<dbReference type="OrthoDB" id="257805at2"/>
<evidence type="ECO:0000313" key="3">
    <source>
        <dbReference type="EMBL" id="QEL20290.1"/>
    </source>
</evidence>
<feature type="transmembrane region" description="Helical" evidence="2">
    <location>
        <begin position="154"/>
        <end position="175"/>
    </location>
</feature>
<evidence type="ECO:0000313" key="4">
    <source>
        <dbReference type="Proteomes" id="UP000324974"/>
    </source>
</evidence>
<feature type="transmembrane region" description="Helical" evidence="2">
    <location>
        <begin position="78"/>
        <end position="99"/>
    </location>
</feature>
<gene>
    <name evidence="3" type="ORF">PX52LOC_07382</name>
</gene>
<name>A0A5C1AMT3_9BACT</name>
<keyword evidence="2" id="KW-0812">Transmembrane</keyword>
<feature type="compositionally biased region" description="Low complexity" evidence="1">
    <location>
        <begin position="217"/>
        <end position="236"/>
    </location>
</feature>
<dbReference type="AlphaFoldDB" id="A0A5C1AMT3"/>
<dbReference type="KEGG" id="lrs:PX52LOC_07382"/>
<dbReference type="RefSeq" id="WP_149114604.1">
    <property type="nucleotide sequence ID" value="NZ_CP042425.1"/>
</dbReference>